<dbReference type="EMBL" id="BAAAZD010000002">
    <property type="protein sequence ID" value="GAA4005779.1"/>
    <property type="molecule type" value="Genomic_DNA"/>
</dbReference>
<dbReference type="RefSeq" id="WP_344709897.1">
    <property type="nucleotide sequence ID" value="NZ_BAAAZD010000002.1"/>
</dbReference>
<accession>A0ABP7S3H6</accession>
<proteinExistence type="predicted"/>
<name>A0ABP7S3H6_9SPHN</name>
<organism evidence="1 2">
    <name type="scientific">Sphingomonas humi</name>
    <dbReference type="NCBI Taxonomy" id="335630"/>
    <lineage>
        <taxon>Bacteria</taxon>
        <taxon>Pseudomonadati</taxon>
        <taxon>Pseudomonadota</taxon>
        <taxon>Alphaproteobacteria</taxon>
        <taxon>Sphingomonadales</taxon>
        <taxon>Sphingomonadaceae</taxon>
        <taxon>Sphingomonas</taxon>
    </lineage>
</organism>
<evidence type="ECO:0000313" key="2">
    <source>
        <dbReference type="Proteomes" id="UP001501310"/>
    </source>
</evidence>
<protein>
    <submittedName>
        <fullName evidence="1">Uncharacterized protein</fullName>
    </submittedName>
</protein>
<evidence type="ECO:0000313" key="1">
    <source>
        <dbReference type="EMBL" id="GAA4005779.1"/>
    </source>
</evidence>
<dbReference type="Proteomes" id="UP001501310">
    <property type="component" value="Unassembled WGS sequence"/>
</dbReference>
<sequence length="160" mass="17021">MKVLVAYGQTAEGEDRSSQFAGLRTLLAGQKGISTEWLRLPVSEFSMDELLSLRLLPVGKMADALLALDLTATLLDHPRKIALLLGEPNAPELSAQAQAALMRGLSESELVLVRDGEPRPALSSASAKRVIRFDAADFSKADAPRTPGAGTKKLLKALAS</sequence>
<keyword evidence="2" id="KW-1185">Reference proteome</keyword>
<reference evidence="2" key="1">
    <citation type="journal article" date="2019" name="Int. J. Syst. Evol. Microbiol.">
        <title>The Global Catalogue of Microorganisms (GCM) 10K type strain sequencing project: providing services to taxonomists for standard genome sequencing and annotation.</title>
        <authorList>
            <consortium name="The Broad Institute Genomics Platform"/>
            <consortium name="The Broad Institute Genome Sequencing Center for Infectious Disease"/>
            <person name="Wu L."/>
            <person name="Ma J."/>
        </authorList>
    </citation>
    <scope>NUCLEOTIDE SEQUENCE [LARGE SCALE GENOMIC DNA]</scope>
    <source>
        <strain evidence="2">JCM 16603</strain>
    </source>
</reference>
<comment type="caution">
    <text evidence="1">The sequence shown here is derived from an EMBL/GenBank/DDBJ whole genome shotgun (WGS) entry which is preliminary data.</text>
</comment>
<gene>
    <name evidence="1" type="ORF">GCM10022211_17680</name>
</gene>